<evidence type="ECO:0000256" key="8">
    <source>
        <dbReference type="SAM" id="MobiDB-lite"/>
    </source>
</evidence>
<dbReference type="GO" id="GO:0046872">
    <property type="term" value="F:metal ion binding"/>
    <property type="evidence" value="ECO:0007669"/>
    <property type="project" value="UniProtKB-KW"/>
</dbReference>
<dbReference type="GO" id="GO:0016491">
    <property type="term" value="F:oxidoreductase activity"/>
    <property type="evidence" value="ECO:0007669"/>
    <property type="project" value="UniProtKB-KW"/>
</dbReference>
<keyword evidence="5" id="KW-0560">Oxidoreductase</keyword>
<comment type="cofactor">
    <cofactor evidence="1">
        <name>[4Fe-4S] cluster</name>
        <dbReference type="ChEBI" id="CHEBI:49883"/>
    </cofactor>
</comment>
<dbReference type="SFLD" id="SFLDS00029">
    <property type="entry name" value="Radical_SAM"/>
    <property type="match status" value="1"/>
</dbReference>
<keyword evidence="3" id="KW-0949">S-adenosyl-L-methionine</keyword>
<organism evidence="10">
    <name type="scientific">Streptomyces sp. NBC_00093</name>
    <dbReference type="NCBI Taxonomy" id="2975649"/>
    <lineage>
        <taxon>Bacteria</taxon>
        <taxon>Bacillati</taxon>
        <taxon>Actinomycetota</taxon>
        <taxon>Actinomycetes</taxon>
        <taxon>Kitasatosporales</taxon>
        <taxon>Streptomycetaceae</taxon>
        <taxon>Streptomyces</taxon>
    </lineage>
</organism>
<dbReference type="GO" id="GO:0051539">
    <property type="term" value="F:4 iron, 4 sulfur cluster binding"/>
    <property type="evidence" value="ECO:0007669"/>
    <property type="project" value="UniProtKB-KW"/>
</dbReference>
<dbReference type="Pfam" id="PF04055">
    <property type="entry name" value="Radical_SAM"/>
    <property type="match status" value="1"/>
</dbReference>
<proteinExistence type="predicted"/>
<dbReference type="InterPro" id="IPR058240">
    <property type="entry name" value="rSAM_sf"/>
</dbReference>
<accession>A0AAU2A594</accession>
<evidence type="ECO:0000256" key="2">
    <source>
        <dbReference type="ARBA" id="ARBA00022485"/>
    </source>
</evidence>
<feature type="domain" description="Radical SAM core" evidence="9">
    <location>
        <begin position="76"/>
        <end position="330"/>
    </location>
</feature>
<dbReference type="CDD" id="cd01335">
    <property type="entry name" value="Radical_SAM"/>
    <property type="match status" value="1"/>
</dbReference>
<dbReference type="InterPro" id="IPR000385">
    <property type="entry name" value="MoaA_NifB_PqqE_Fe-S-bd_CS"/>
</dbReference>
<name>A0AAU2A594_9ACTN</name>
<dbReference type="PANTHER" id="PTHR11228:SF7">
    <property type="entry name" value="PQQA PEPTIDE CYCLASE"/>
    <property type="match status" value="1"/>
</dbReference>
<keyword evidence="7" id="KW-0411">Iron-sulfur</keyword>
<dbReference type="InterPro" id="IPR013785">
    <property type="entry name" value="Aldolase_TIM"/>
</dbReference>
<keyword evidence="6" id="KW-0408">Iron</keyword>
<evidence type="ECO:0000256" key="5">
    <source>
        <dbReference type="ARBA" id="ARBA00023002"/>
    </source>
</evidence>
<evidence type="ECO:0000256" key="6">
    <source>
        <dbReference type="ARBA" id="ARBA00023004"/>
    </source>
</evidence>
<feature type="region of interest" description="Disordered" evidence="8">
    <location>
        <begin position="328"/>
        <end position="350"/>
    </location>
</feature>
<evidence type="ECO:0000313" key="10">
    <source>
        <dbReference type="EMBL" id="WTT19106.1"/>
    </source>
</evidence>
<protein>
    <submittedName>
        <fullName evidence="10">Radical SAM protein</fullName>
    </submittedName>
</protein>
<dbReference type="PROSITE" id="PS01305">
    <property type="entry name" value="MOAA_NIFB_PQQE"/>
    <property type="match status" value="1"/>
</dbReference>
<gene>
    <name evidence="10" type="ORF">OHA22_28045</name>
</gene>
<sequence length="350" mass="38196">MHTLIAGPQQHTYLVARPGARRGVQLRAARYDELAAADAADALVPEWLVDAARKTWALDLAGRPVHGTVVVRARTRLNYSRATWELNKGCNFNCAMCYLAQRTFEGLPWSEKARLIDMFCEAGVLWLQFTGGEPTIDRDLLEAYAYAYERGMLLEILTNGSRLHRDDVLGTLMRMRPHKVTVSLYGASEEAADSLTRTRGSFRLVMKGLEAARAAGLPVEITLIITKHNEHEADAMRGIAREYADQFSEYGSISPTYDGQPDPLAAQSPCFLGGNTVFQGCPAGHTFFHVGPFGLATMCKIGRENPIDLMTTGVAGLLGLQALRHLPGLPPAGEGVPDREGTTGELLPTS</sequence>
<evidence type="ECO:0000256" key="1">
    <source>
        <dbReference type="ARBA" id="ARBA00001966"/>
    </source>
</evidence>
<dbReference type="EMBL" id="CP108222">
    <property type="protein sequence ID" value="WTT19106.1"/>
    <property type="molecule type" value="Genomic_DNA"/>
</dbReference>
<dbReference type="InterPro" id="IPR050377">
    <property type="entry name" value="Radical_SAM_PqqE_MftC-like"/>
</dbReference>
<evidence type="ECO:0000256" key="4">
    <source>
        <dbReference type="ARBA" id="ARBA00022723"/>
    </source>
</evidence>
<dbReference type="PROSITE" id="PS51918">
    <property type="entry name" value="RADICAL_SAM"/>
    <property type="match status" value="1"/>
</dbReference>
<reference evidence="10" key="1">
    <citation type="submission" date="2022-10" db="EMBL/GenBank/DDBJ databases">
        <title>The complete genomes of actinobacterial strains from the NBC collection.</title>
        <authorList>
            <person name="Joergensen T.S."/>
            <person name="Alvarez Arevalo M."/>
            <person name="Sterndorff E.B."/>
            <person name="Faurdal D."/>
            <person name="Vuksanovic O."/>
            <person name="Mourched A.-S."/>
            <person name="Charusanti P."/>
            <person name="Shaw S."/>
            <person name="Blin K."/>
            <person name="Weber T."/>
        </authorList>
    </citation>
    <scope>NUCLEOTIDE SEQUENCE</scope>
    <source>
        <strain evidence="10">NBC_00093</strain>
    </source>
</reference>
<dbReference type="PANTHER" id="PTHR11228">
    <property type="entry name" value="RADICAL SAM DOMAIN PROTEIN"/>
    <property type="match status" value="1"/>
</dbReference>
<evidence type="ECO:0000256" key="7">
    <source>
        <dbReference type="ARBA" id="ARBA00023014"/>
    </source>
</evidence>
<keyword evidence="4" id="KW-0479">Metal-binding</keyword>
<dbReference type="Gene3D" id="3.20.20.70">
    <property type="entry name" value="Aldolase class I"/>
    <property type="match status" value="1"/>
</dbReference>
<evidence type="ECO:0000256" key="3">
    <source>
        <dbReference type="ARBA" id="ARBA00022691"/>
    </source>
</evidence>
<dbReference type="InterPro" id="IPR007197">
    <property type="entry name" value="rSAM"/>
</dbReference>
<dbReference type="AlphaFoldDB" id="A0AAU2A594"/>
<dbReference type="SFLD" id="SFLDG01067">
    <property type="entry name" value="SPASM/twitch_domain_containing"/>
    <property type="match status" value="1"/>
</dbReference>
<evidence type="ECO:0000259" key="9">
    <source>
        <dbReference type="PROSITE" id="PS51918"/>
    </source>
</evidence>
<dbReference type="SUPFAM" id="SSF102114">
    <property type="entry name" value="Radical SAM enzymes"/>
    <property type="match status" value="1"/>
</dbReference>
<keyword evidence="2" id="KW-0004">4Fe-4S</keyword>